<proteinExistence type="predicted"/>
<protein>
    <submittedName>
        <fullName evidence="1">Uncharacterized protein</fullName>
    </submittedName>
</protein>
<evidence type="ECO:0000313" key="2">
    <source>
        <dbReference type="Proteomes" id="UP000179005"/>
    </source>
</evidence>
<accession>A0A1F4VFU7</accession>
<evidence type="ECO:0000313" key="1">
    <source>
        <dbReference type="EMBL" id="OGC55999.1"/>
    </source>
</evidence>
<dbReference type="STRING" id="1802619.A2797_01370"/>
<dbReference type="EMBL" id="MEVC01000005">
    <property type="protein sequence ID" value="OGC55999.1"/>
    <property type="molecule type" value="Genomic_DNA"/>
</dbReference>
<sequence length="62" mass="6850">MPVSRADQLGIYFPTVDAITVNLEPRKMNDNPSTAKVNSNVDKVTIFVGNVYAFLPINVIQL</sequence>
<comment type="caution">
    <text evidence="1">The sequence shown here is derived from an EMBL/GenBank/DDBJ whole genome shotgun (WGS) entry which is preliminary data.</text>
</comment>
<dbReference type="AlphaFoldDB" id="A0A1F4VFU7"/>
<gene>
    <name evidence="1" type="ORF">A2797_01370</name>
</gene>
<organism evidence="1 2">
    <name type="scientific">candidate division WWE3 bacterium RIFCSPHIGHO2_01_FULL_48_15</name>
    <dbReference type="NCBI Taxonomy" id="1802619"/>
    <lineage>
        <taxon>Bacteria</taxon>
        <taxon>Katanobacteria</taxon>
    </lineage>
</organism>
<name>A0A1F4VFU7_UNCKA</name>
<reference evidence="1 2" key="1">
    <citation type="journal article" date="2016" name="Nat. Commun.">
        <title>Thousands of microbial genomes shed light on interconnected biogeochemical processes in an aquifer system.</title>
        <authorList>
            <person name="Anantharaman K."/>
            <person name="Brown C.T."/>
            <person name="Hug L.A."/>
            <person name="Sharon I."/>
            <person name="Castelle C.J."/>
            <person name="Probst A.J."/>
            <person name="Thomas B.C."/>
            <person name="Singh A."/>
            <person name="Wilkins M.J."/>
            <person name="Karaoz U."/>
            <person name="Brodie E.L."/>
            <person name="Williams K.H."/>
            <person name="Hubbard S.S."/>
            <person name="Banfield J.F."/>
        </authorList>
    </citation>
    <scope>NUCLEOTIDE SEQUENCE [LARGE SCALE GENOMIC DNA]</scope>
</reference>
<dbReference type="Proteomes" id="UP000179005">
    <property type="component" value="Unassembled WGS sequence"/>
</dbReference>